<dbReference type="AlphaFoldDB" id="A0A1Y1ITV5"/>
<reference evidence="2 3" key="1">
    <citation type="journal article" date="2014" name="Nat. Commun.">
        <title>Klebsormidium flaccidum genome reveals primary factors for plant terrestrial adaptation.</title>
        <authorList>
            <person name="Hori K."/>
            <person name="Maruyama F."/>
            <person name="Fujisawa T."/>
            <person name="Togashi T."/>
            <person name="Yamamoto N."/>
            <person name="Seo M."/>
            <person name="Sato S."/>
            <person name="Yamada T."/>
            <person name="Mori H."/>
            <person name="Tajima N."/>
            <person name="Moriyama T."/>
            <person name="Ikeuchi M."/>
            <person name="Watanabe M."/>
            <person name="Wada H."/>
            <person name="Kobayashi K."/>
            <person name="Saito M."/>
            <person name="Masuda T."/>
            <person name="Sasaki-Sekimoto Y."/>
            <person name="Mashiguchi K."/>
            <person name="Awai K."/>
            <person name="Shimojima M."/>
            <person name="Masuda S."/>
            <person name="Iwai M."/>
            <person name="Nobusawa T."/>
            <person name="Narise T."/>
            <person name="Kondo S."/>
            <person name="Saito H."/>
            <person name="Sato R."/>
            <person name="Murakawa M."/>
            <person name="Ihara Y."/>
            <person name="Oshima-Yamada Y."/>
            <person name="Ohtaka K."/>
            <person name="Satoh M."/>
            <person name="Sonobe K."/>
            <person name="Ishii M."/>
            <person name="Ohtani R."/>
            <person name="Kanamori-Sato M."/>
            <person name="Honoki R."/>
            <person name="Miyazaki D."/>
            <person name="Mochizuki H."/>
            <person name="Umetsu J."/>
            <person name="Higashi K."/>
            <person name="Shibata D."/>
            <person name="Kamiya Y."/>
            <person name="Sato N."/>
            <person name="Nakamura Y."/>
            <person name="Tabata S."/>
            <person name="Ida S."/>
            <person name="Kurokawa K."/>
            <person name="Ohta H."/>
        </authorList>
    </citation>
    <scope>NUCLEOTIDE SEQUENCE [LARGE SCALE GENOMIC DNA]</scope>
    <source>
        <strain evidence="2 3">NIES-2285</strain>
    </source>
</reference>
<accession>A0A1Y1ITV5</accession>
<evidence type="ECO:0008006" key="4">
    <source>
        <dbReference type="Google" id="ProtNLM"/>
    </source>
</evidence>
<name>A0A1Y1ITV5_KLENI</name>
<keyword evidence="3" id="KW-1185">Reference proteome</keyword>
<evidence type="ECO:0000313" key="3">
    <source>
        <dbReference type="Proteomes" id="UP000054558"/>
    </source>
</evidence>
<sequence length="145" mass="15169">MDARWMNGSAEVVKTPFASRATIVGLSRLLEKVGVVQAETSGQGASIMAEEGSGEWSRSGSGSGSWSEAGSDAGDSSGAPGEWLGADVAVKENDDQVSKLEISAAEVLVASTFQHENIVRPFAVSLSGPRSLLAFFHYYNQGSLE</sequence>
<gene>
    <name evidence="2" type="ORF">KFL_008210060</name>
</gene>
<evidence type="ECO:0000256" key="1">
    <source>
        <dbReference type="SAM" id="MobiDB-lite"/>
    </source>
</evidence>
<feature type="compositionally biased region" description="Low complexity" evidence="1">
    <location>
        <begin position="49"/>
        <end position="79"/>
    </location>
</feature>
<protein>
    <recommendedName>
        <fullName evidence="4">Protein kinase domain-containing protein</fullName>
    </recommendedName>
</protein>
<dbReference type="OrthoDB" id="1543146at2759"/>
<organism evidence="2 3">
    <name type="scientific">Klebsormidium nitens</name>
    <name type="common">Green alga</name>
    <name type="synonym">Ulothrix nitens</name>
    <dbReference type="NCBI Taxonomy" id="105231"/>
    <lineage>
        <taxon>Eukaryota</taxon>
        <taxon>Viridiplantae</taxon>
        <taxon>Streptophyta</taxon>
        <taxon>Klebsormidiophyceae</taxon>
        <taxon>Klebsormidiales</taxon>
        <taxon>Klebsormidiaceae</taxon>
        <taxon>Klebsormidium</taxon>
    </lineage>
</organism>
<feature type="region of interest" description="Disordered" evidence="1">
    <location>
        <begin position="41"/>
        <end position="85"/>
    </location>
</feature>
<dbReference type="Proteomes" id="UP000054558">
    <property type="component" value="Unassembled WGS sequence"/>
</dbReference>
<proteinExistence type="predicted"/>
<evidence type="ECO:0000313" key="2">
    <source>
        <dbReference type="EMBL" id="GAQ91628.1"/>
    </source>
</evidence>
<dbReference type="EMBL" id="DF237770">
    <property type="protein sequence ID" value="GAQ91628.1"/>
    <property type="molecule type" value="Genomic_DNA"/>
</dbReference>